<proteinExistence type="predicted"/>
<dbReference type="AlphaFoldDB" id="A0A165WYN5"/>
<evidence type="ECO:0000313" key="3">
    <source>
        <dbReference type="Proteomes" id="UP000076532"/>
    </source>
</evidence>
<protein>
    <submittedName>
        <fullName evidence="2">Uncharacterized protein</fullName>
    </submittedName>
</protein>
<evidence type="ECO:0000256" key="1">
    <source>
        <dbReference type="SAM" id="MobiDB-lite"/>
    </source>
</evidence>
<feature type="compositionally biased region" description="Low complexity" evidence="1">
    <location>
        <begin position="112"/>
        <end position="121"/>
    </location>
</feature>
<gene>
    <name evidence="2" type="ORF">FIBSPDRAFT_901609</name>
</gene>
<dbReference type="Proteomes" id="UP000076532">
    <property type="component" value="Unassembled WGS sequence"/>
</dbReference>
<sequence>MFLLFYALPSPPHSFSFTRARCGGTAGKKFSGSGRGDRGEAQPQARGSAPGAASARAAAAPPHALEHAHAPRPARPRTRPQPHAHQALEHDDDRDVRVLRVGETDERRARGRGAAPAVRAQGEGEGRGAAPAAAGAAAAAHAQLAGARGVYAGKARARGGPHAGRLRPARARRLRELLRREHAGVAGRDALLVLLGRVRRRAPEPLAPRAHKPLLQLLDAHAVQSVHNSPIPYITHHNTPPLPYPTLPYPTLPYPTLPYLYLRVDGLARVLQGSAPPVARVHEAALEDAHAAAAAPPAPRPRPPLPPPLQRLLLLDAQLHAPPHDVGDVRHELRRVREEPLAPRLGRAELLVAHGRHLESATSMCTGQLNCGIQISLRHTEKGETQHIGKWSTRLRKATSIHNQKDHTAPEPENHLMQELNGAICECVGWREIASRGRPWELDLVPKSLLWSFYIALKHYYYKYLWWRYTSQEQSEIELIVNNDARAGFVVAVDSWDEHLGPGGVHIGKGGDGGVMGLGVESMRDLNQYLKSKLILLGNCGGGSARALGGGRLVSKLLLALHLPRWL</sequence>
<feature type="compositionally biased region" description="Basic and acidic residues" evidence="1">
    <location>
        <begin position="86"/>
        <end position="108"/>
    </location>
</feature>
<evidence type="ECO:0000313" key="2">
    <source>
        <dbReference type="EMBL" id="KZP08035.1"/>
    </source>
</evidence>
<reference evidence="2 3" key="1">
    <citation type="journal article" date="2016" name="Mol. Biol. Evol.">
        <title>Comparative Genomics of Early-Diverging Mushroom-Forming Fungi Provides Insights into the Origins of Lignocellulose Decay Capabilities.</title>
        <authorList>
            <person name="Nagy L.G."/>
            <person name="Riley R."/>
            <person name="Tritt A."/>
            <person name="Adam C."/>
            <person name="Daum C."/>
            <person name="Floudas D."/>
            <person name="Sun H."/>
            <person name="Yadav J.S."/>
            <person name="Pangilinan J."/>
            <person name="Larsson K.H."/>
            <person name="Matsuura K."/>
            <person name="Barry K."/>
            <person name="Labutti K."/>
            <person name="Kuo R."/>
            <person name="Ohm R.A."/>
            <person name="Bhattacharya S.S."/>
            <person name="Shirouzu T."/>
            <person name="Yoshinaga Y."/>
            <person name="Martin F.M."/>
            <person name="Grigoriev I.V."/>
            <person name="Hibbett D.S."/>
        </authorList>
    </citation>
    <scope>NUCLEOTIDE SEQUENCE [LARGE SCALE GENOMIC DNA]</scope>
    <source>
        <strain evidence="2 3">CBS 109695</strain>
    </source>
</reference>
<organism evidence="2 3">
    <name type="scientific">Athelia psychrophila</name>
    <dbReference type="NCBI Taxonomy" id="1759441"/>
    <lineage>
        <taxon>Eukaryota</taxon>
        <taxon>Fungi</taxon>
        <taxon>Dikarya</taxon>
        <taxon>Basidiomycota</taxon>
        <taxon>Agaricomycotina</taxon>
        <taxon>Agaricomycetes</taxon>
        <taxon>Agaricomycetidae</taxon>
        <taxon>Atheliales</taxon>
        <taxon>Atheliaceae</taxon>
        <taxon>Athelia</taxon>
    </lineage>
</organism>
<accession>A0A165WYN5</accession>
<name>A0A165WYN5_9AGAM</name>
<feature type="compositionally biased region" description="Basic residues" evidence="1">
    <location>
        <begin position="70"/>
        <end position="82"/>
    </location>
</feature>
<keyword evidence="3" id="KW-1185">Reference proteome</keyword>
<feature type="region of interest" description="Disordered" evidence="1">
    <location>
        <begin position="26"/>
        <end position="128"/>
    </location>
</feature>
<dbReference type="EMBL" id="KV417733">
    <property type="protein sequence ID" value="KZP08035.1"/>
    <property type="molecule type" value="Genomic_DNA"/>
</dbReference>
<feature type="compositionally biased region" description="Low complexity" evidence="1">
    <location>
        <begin position="41"/>
        <end position="63"/>
    </location>
</feature>